<accession>A0A1H4MLE8</accession>
<feature type="transmembrane region" description="Helical" evidence="6">
    <location>
        <begin position="51"/>
        <end position="73"/>
    </location>
</feature>
<dbReference type="Gene3D" id="1.20.1250.20">
    <property type="entry name" value="MFS general substrate transporter like domains"/>
    <property type="match status" value="1"/>
</dbReference>
<keyword evidence="5 6" id="KW-0472">Membrane</keyword>
<dbReference type="PANTHER" id="PTHR23513">
    <property type="entry name" value="INTEGRAL MEMBRANE EFFLUX PROTEIN-RELATED"/>
    <property type="match status" value="1"/>
</dbReference>
<gene>
    <name evidence="7" type="ORF">SAMN04489745_1389</name>
</gene>
<dbReference type="InterPro" id="IPR011701">
    <property type="entry name" value="MFS"/>
</dbReference>
<evidence type="ECO:0000256" key="3">
    <source>
        <dbReference type="ARBA" id="ARBA00022692"/>
    </source>
</evidence>
<feature type="transmembrane region" description="Helical" evidence="6">
    <location>
        <begin position="146"/>
        <end position="165"/>
    </location>
</feature>
<feature type="transmembrane region" description="Helical" evidence="6">
    <location>
        <begin position="12"/>
        <end position="31"/>
    </location>
</feature>
<dbReference type="RefSeq" id="WP_066211211.1">
    <property type="nucleotide sequence ID" value="NZ_FNSN01000003.1"/>
</dbReference>
<protein>
    <submittedName>
        <fullName evidence="7">Major Facilitator Superfamily protein</fullName>
    </submittedName>
</protein>
<dbReference type="CDD" id="cd06173">
    <property type="entry name" value="MFS_MefA_like"/>
    <property type="match status" value="1"/>
</dbReference>
<comment type="subcellular location">
    <subcellularLocation>
        <location evidence="1">Cell membrane</location>
        <topology evidence="1">Multi-pass membrane protein</topology>
    </subcellularLocation>
</comment>
<keyword evidence="8" id="KW-1185">Reference proteome</keyword>
<dbReference type="Pfam" id="PF07690">
    <property type="entry name" value="MFS_1"/>
    <property type="match status" value="1"/>
</dbReference>
<dbReference type="GO" id="GO:0005886">
    <property type="term" value="C:plasma membrane"/>
    <property type="evidence" value="ECO:0007669"/>
    <property type="project" value="UniProtKB-SubCell"/>
</dbReference>
<feature type="transmembrane region" description="Helical" evidence="6">
    <location>
        <begin position="241"/>
        <end position="266"/>
    </location>
</feature>
<dbReference type="AlphaFoldDB" id="A0A1H4MLE8"/>
<feature type="transmembrane region" description="Helical" evidence="6">
    <location>
        <begin position="396"/>
        <end position="414"/>
    </location>
</feature>
<name>A0A1H4MLE8_9MICC</name>
<reference evidence="7 8" key="1">
    <citation type="submission" date="2016-10" db="EMBL/GenBank/DDBJ databases">
        <authorList>
            <person name="de Groot N.N."/>
        </authorList>
    </citation>
    <scope>NUCLEOTIDE SEQUENCE [LARGE SCALE GENOMIC DNA]</scope>
    <source>
        <strain evidence="7 8">DSM 10495</strain>
    </source>
</reference>
<proteinExistence type="predicted"/>
<feature type="transmembrane region" description="Helical" evidence="6">
    <location>
        <begin position="85"/>
        <end position="105"/>
    </location>
</feature>
<evidence type="ECO:0000256" key="1">
    <source>
        <dbReference type="ARBA" id="ARBA00004651"/>
    </source>
</evidence>
<dbReference type="GO" id="GO:0022857">
    <property type="term" value="F:transmembrane transporter activity"/>
    <property type="evidence" value="ECO:0007669"/>
    <property type="project" value="InterPro"/>
</dbReference>
<dbReference type="Proteomes" id="UP000182652">
    <property type="component" value="Unassembled WGS sequence"/>
</dbReference>
<evidence type="ECO:0000313" key="7">
    <source>
        <dbReference type="EMBL" id="SEB83960.1"/>
    </source>
</evidence>
<keyword evidence="2" id="KW-1003">Cell membrane</keyword>
<keyword evidence="4 6" id="KW-1133">Transmembrane helix</keyword>
<dbReference type="InterPro" id="IPR036259">
    <property type="entry name" value="MFS_trans_sf"/>
</dbReference>
<dbReference type="STRING" id="156980.SAMN04489745_1389"/>
<evidence type="ECO:0000256" key="4">
    <source>
        <dbReference type="ARBA" id="ARBA00022989"/>
    </source>
</evidence>
<keyword evidence="3 6" id="KW-0812">Transmembrane</keyword>
<feature type="transmembrane region" description="Helical" evidence="6">
    <location>
        <begin position="278"/>
        <end position="298"/>
    </location>
</feature>
<evidence type="ECO:0000256" key="5">
    <source>
        <dbReference type="ARBA" id="ARBA00023136"/>
    </source>
</evidence>
<sequence length="433" mass="45494">MSAEITDSARSAGLPLAFFGFLTAVSISNIGDSFRSLSLDLWFYEASADKEAARVTLLLMTILPALVLGPLAGAVADRWDLRRTFLVTNVLRGFLSFGLAAPAWLAGPGYLAVLIVTASAISSVFFASSAFVFLPRLVKEGLLSRANGYLESATWAVSSVGPALASGAFALWGAAPAFLIDGVSFMAAAYLFSKVVRKTPEAGTERVPLADRLRVFREELRELVLGIPPAVRYLAGHRPALGILLGSYGVTITAAVNSFSLIFLIASDLGLPAEVFGFVLSLNGIVAVAAAVLTGVFLRTEALRRCFLACLLLLATSQVIMGLSPNVILLLVGVAVSASVNAPYNVAVTTLFQKSISEKFLGRVEGLDVSVDNALRIIVLLAAAWSVGFFGARPALIVSGVIAVVLCGVAWWLTRETGQAGEPRPARGDDGDG</sequence>
<feature type="transmembrane region" description="Helical" evidence="6">
    <location>
        <begin position="111"/>
        <end position="134"/>
    </location>
</feature>
<dbReference type="PANTHER" id="PTHR23513:SF6">
    <property type="entry name" value="MAJOR FACILITATOR SUPERFAMILY ASSOCIATED DOMAIN-CONTAINING PROTEIN"/>
    <property type="match status" value="1"/>
</dbReference>
<feature type="transmembrane region" description="Helical" evidence="6">
    <location>
        <begin position="171"/>
        <end position="192"/>
    </location>
</feature>
<dbReference type="EMBL" id="FNSN01000003">
    <property type="protein sequence ID" value="SEB83960.1"/>
    <property type="molecule type" value="Genomic_DNA"/>
</dbReference>
<evidence type="ECO:0000256" key="6">
    <source>
        <dbReference type="SAM" id="Phobius"/>
    </source>
</evidence>
<evidence type="ECO:0000313" key="8">
    <source>
        <dbReference type="Proteomes" id="UP000182652"/>
    </source>
</evidence>
<dbReference type="SUPFAM" id="SSF103473">
    <property type="entry name" value="MFS general substrate transporter"/>
    <property type="match status" value="1"/>
</dbReference>
<evidence type="ECO:0000256" key="2">
    <source>
        <dbReference type="ARBA" id="ARBA00022475"/>
    </source>
</evidence>
<organism evidence="7 8">
    <name type="scientific">Arthrobacter woluwensis</name>
    <dbReference type="NCBI Taxonomy" id="156980"/>
    <lineage>
        <taxon>Bacteria</taxon>
        <taxon>Bacillati</taxon>
        <taxon>Actinomycetota</taxon>
        <taxon>Actinomycetes</taxon>
        <taxon>Micrococcales</taxon>
        <taxon>Micrococcaceae</taxon>
        <taxon>Arthrobacter</taxon>
    </lineage>
</organism>